<sequence>MCHTHRFIRAHKASWWSTMIVVVMNYLNAYEVRRSSRSVQRELYRRSIT</sequence>
<accession>A0A6J4KJI2</accession>
<gene>
    <name evidence="2" type="ORF">AVDCRST_MAG93-4968</name>
</gene>
<organism evidence="2">
    <name type="scientific">uncultured Chloroflexia bacterium</name>
    <dbReference type="NCBI Taxonomy" id="1672391"/>
    <lineage>
        <taxon>Bacteria</taxon>
        <taxon>Bacillati</taxon>
        <taxon>Chloroflexota</taxon>
        <taxon>Chloroflexia</taxon>
        <taxon>environmental samples</taxon>
    </lineage>
</organism>
<dbReference type="EMBL" id="CADCTR010001672">
    <property type="protein sequence ID" value="CAA9306895.1"/>
    <property type="molecule type" value="Genomic_DNA"/>
</dbReference>
<protein>
    <submittedName>
        <fullName evidence="2">Uncharacterized protein</fullName>
    </submittedName>
</protein>
<keyword evidence="1" id="KW-0472">Membrane</keyword>
<evidence type="ECO:0000256" key="1">
    <source>
        <dbReference type="SAM" id="Phobius"/>
    </source>
</evidence>
<dbReference type="AlphaFoldDB" id="A0A6J4KJI2"/>
<proteinExistence type="predicted"/>
<evidence type="ECO:0000313" key="2">
    <source>
        <dbReference type="EMBL" id="CAA9306895.1"/>
    </source>
</evidence>
<keyword evidence="1" id="KW-0812">Transmembrane</keyword>
<feature type="transmembrane region" description="Helical" evidence="1">
    <location>
        <begin position="13"/>
        <end position="30"/>
    </location>
</feature>
<reference evidence="2" key="1">
    <citation type="submission" date="2020-02" db="EMBL/GenBank/DDBJ databases">
        <authorList>
            <person name="Meier V. D."/>
        </authorList>
    </citation>
    <scope>NUCLEOTIDE SEQUENCE</scope>
    <source>
        <strain evidence="2">AVDCRST_MAG93</strain>
    </source>
</reference>
<name>A0A6J4KJI2_9CHLR</name>
<keyword evidence="1" id="KW-1133">Transmembrane helix</keyword>